<organism evidence="2 3">
    <name type="scientific">Fervidicella metallireducens AeB</name>
    <dbReference type="NCBI Taxonomy" id="1403537"/>
    <lineage>
        <taxon>Bacteria</taxon>
        <taxon>Bacillati</taxon>
        <taxon>Bacillota</taxon>
        <taxon>Clostridia</taxon>
        <taxon>Eubacteriales</taxon>
        <taxon>Clostridiaceae</taxon>
        <taxon>Fervidicella</taxon>
    </lineage>
</organism>
<dbReference type="OrthoDB" id="1910906at2"/>
<name>A0A017RRW9_9CLOT</name>
<dbReference type="SUPFAM" id="SSF55729">
    <property type="entry name" value="Acyl-CoA N-acyltransferases (Nat)"/>
    <property type="match status" value="1"/>
</dbReference>
<gene>
    <name evidence="2" type="ORF">Q428_14605</name>
</gene>
<dbReference type="PROSITE" id="PS51186">
    <property type="entry name" value="GNAT"/>
    <property type="match status" value="1"/>
</dbReference>
<evidence type="ECO:0000313" key="2">
    <source>
        <dbReference type="EMBL" id="EYE87204.1"/>
    </source>
</evidence>
<dbReference type="PANTHER" id="PTHR43617:SF34">
    <property type="entry name" value="PUTATIVE-RELATED"/>
    <property type="match status" value="1"/>
</dbReference>
<dbReference type="InterPro" id="IPR000182">
    <property type="entry name" value="GNAT_dom"/>
</dbReference>
<evidence type="ECO:0000259" key="1">
    <source>
        <dbReference type="PROSITE" id="PS51186"/>
    </source>
</evidence>
<accession>A0A017RRW9</accession>
<dbReference type="Gene3D" id="3.40.630.30">
    <property type="match status" value="1"/>
</dbReference>
<comment type="caution">
    <text evidence="2">The sequence shown here is derived from an EMBL/GenBank/DDBJ whole genome shotgun (WGS) entry which is preliminary data.</text>
</comment>
<dbReference type="RefSeq" id="WP_035381857.1">
    <property type="nucleotide sequence ID" value="NZ_AZQP01000095.1"/>
</dbReference>
<dbReference type="InterPro" id="IPR016181">
    <property type="entry name" value="Acyl_CoA_acyltransferase"/>
</dbReference>
<dbReference type="STRING" id="1403537.Q428_14605"/>
<dbReference type="Proteomes" id="UP000019681">
    <property type="component" value="Unassembled WGS sequence"/>
</dbReference>
<dbReference type="GO" id="GO:0016747">
    <property type="term" value="F:acyltransferase activity, transferring groups other than amino-acyl groups"/>
    <property type="evidence" value="ECO:0007669"/>
    <property type="project" value="InterPro"/>
</dbReference>
<protein>
    <recommendedName>
        <fullName evidence="1">N-acetyltransferase domain-containing protein</fullName>
    </recommendedName>
</protein>
<proteinExistence type="predicted"/>
<dbReference type="PANTHER" id="PTHR43617">
    <property type="entry name" value="L-AMINO ACID N-ACETYLTRANSFERASE"/>
    <property type="match status" value="1"/>
</dbReference>
<dbReference type="CDD" id="cd04301">
    <property type="entry name" value="NAT_SF"/>
    <property type="match status" value="1"/>
</dbReference>
<dbReference type="EMBL" id="AZQP01000095">
    <property type="protein sequence ID" value="EYE87204.1"/>
    <property type="molecule type" value="Genomic_DNA"/>
</dbReference>
<reference evidence="2 3" key="1">
    <citation type="journal article" date="2014" name="Genome Announc.">
        <title>Draft Genome Sequence of Fervidicella metallireducens Strain AeBT, an Iron-Reducing Thermoanaerobe from the Great Artesian Basin.</title>
        <authorList>
            <person name="Patel B.K."/>
        </authorList>
    </citation>
    <scope>NUCLEOTIDE SEQUENCE [LARGE SCALE GENOMIC DNA]</scope>
    <source>
        <strain evidence="2 3">AeB</strain>
    </source>
</reference>
<feature type="domain" description="N-acetyltransferase" evidence="1">
    <location>
        <begin position="152"/>
        <end position="286"/>
    </location>
</feature>
<sequence>MFLIVTAKLKNIILIKKTINSKEKAKHYFYSDFTESVLPFILNKQCYFIYKKNKFIGIIFINHVLKKFYFVPAKDKNISFTKLLFLLKSKFNLPEYSLNLLYKDIEPEKPCKYFNAKILNDVKLMYISTNKFQKINVDKDIKCFEKLDFRNLKINEEEQIRVDLQNEIFSDVEGRRELTIKEVFAEEKEESFLCDKCFLLEFEKEAIGYAQIIKLNNAYYLVNFGIKTNYRKNGYGKIFLYKILEQCSKSGIDDLFLTVENSNYKAIKLYRKIGFIELNNFLSIKI</sequence>
<evidence type="ECO:0000313" key="3">
    <source>
        <dbReference type="Proteomes" id="UP000019681"/>
    </source>
</evidence>
<dbReference type="InterPro" id="IPR050276">
    <property type="entry name" value="MshD_Acetyltransferase"/>
</dbReference>
<dbReference type="Pfam" id="PF00583">
    <property type="entry name" value="Acetyltransf_1"/>
    <property type="match status" value="1"/>
</dbReference>
<dbReference type="AlphaFoldDB" id="A0A017RRW9"/>
<keyword evidence="3" id="KW-1185">Reference proteome</keyword>